<dbReference type="InterPro" id="IPR031961">
    <property type="entry name" value="DUF4780"/>
</dbReference>
<dbReference type="GO" id="GO:0031297">
    <property type="term" value="P:replication fork processing"/>
    <property type="evidence" value="ECO:0007669"/>
    <property type="project" value="TreeGrafter"/>
</dbReference>
<feature type="region of interest" description="Disordered" evidence="4">
    <location>
        <begin position="382"/>
        <end position="427"/>
    </location>
</feature>
<reference evidence="7" key="1">
    <citation type="submission" date="2025-08" db="UniProtKB">
        <authorList>
            <consortium name="RefSeq"/>
        </authorList>
    </citation>
    <scope>IDENTIFICATION</scope>
</reference>
<dbReference type="RefSeq" id="XP_023934545.1">
    <property type="nucleotide sequence ID" value="XM_024078777.2"/>
</dbReference>
<feature type="compositionally biased region" description="Polar residues" evidence="4">
    <location>
        <begin position="189"/>
        <end position="199"/>
    </location>
</feature>
<keyword evidence="6" id="KW-1185">Reference proteome</keyword>
<dbReference type="Pfam" id="PF16012">
    <property type="entry name" value="DUF4780"/>
    <property type="match status" value="1"/>
</dbReference>
<dbReference type="GO" id="GO:0061630">
    <property type="term" value="F:ubiquitin protein ligase activity"/>
    <property type="evidence" value="ECO:0007669"/>
    <property type="project" value="TreeGrafter"/>
</dbReference>
<evidence type="ECO:0000256" key="2">
    <source>
        <dbReference type="ARBA" id="ARBA00022833"/>
    </source>
</evidence>
<dbReference type="PANTHER" id="PTHR46569">
    <property type="entry name" value="E3 UBIQUITIN-PROTEIN LIGASE TRAIP"/>
    <property type="match status" value="1"/>
</dbReference>
<sequence>MHILCSICSDLLNQAENIYVTKCGHMFHYQCLSQWIERSRTCPQCRNKVTERCMYRLFPNVSNEAGGEDVATLQSRLDDVLLKLRQHRASCKEHEDKAAETEAQLNKNVAIVKSLEKQLAQRETAFSALKEQLEYLKIQNSETQKLKEENENLKKNMQTLNGNQENAAEKRNHLGPSSGEPSKKRARLNNGSPNQPHLSVAVTTTPRLDFTQSEANAVQAQIQMAIFEACNVVQGIPYAPAFKGKAFLSEGVLKMWCQDDEALLWLKKCISTLVSPKPGTSLSVIPQTDIPIKVRSGLYVPDFNRDMRQLHQVLKMQNPWYKIMAWTLYSCQKTVGHPPGVFLILGIPKEEVPNLLARGRRVAYSTGSIYIRFFTDDGMGEQPPGFEAAEVDQDNQTSTPDIADNTTDHSEAATASDGRPASGVVQK</sequence>
<dbReference type="GO" id="GO:0090734">
    <property type="term" value="C:site of DNA damage"/>
    <property type="evidence" value="ECO:0007669"/>
    <property type="project" value="TreeGrafter"/>
</dbReference>
<dbReference type="Gene3D" id="3.30.40.10">
    <property type="entry name" value="Zinc/RING finger domain, C3HC4 (zinc finger)"/>
    <property type="match status" value="1"/>
</dbReference>
<dbReference type="Proteomes" id="UP001652582">
    <property type="component" value="Chromosome 22"/>
</dbReference>
<evidence type="ECO:0000313" key="6">
    <source>
        <dbReference type="Proteomes" id="UP001652582"/>
    </source>
</evidence>
<keyword evidence="2" id="KW-0862">Zinc</keyword>
<dbReference type="Pfam" id="PF13639">
    <property type="entry name" value="zf-RING_2"/>
    <property type="match status" value="1"/>
</dbReference>
<evidence type="ECO:0000256" key="1">
    <source>
        <dbReference type="ARBA" id="ARBA00022771"/>
    </source>
</evidence>
<dbReference type="SMART" id="SM00184">
    <property type="entry name" value="RING"/>
    <property type="match status" value="1"/>
</dbReference>
<dbReference type="InterPro" id="IPR001841">
    <property type="entry name" value="Znf_RING"/>
</dbReference>
<feature type="domain" description="RING-type" evidence="5">
    <location>
        <begin position="5"/>
        <end position="46"/>
    </location>
</feature>
<dbReference type="SUPFAM" id="SSF57850">
    <property type="entry name" value="RING/U-box"/>
    <property type="match status" value="1"/>
</dbReference>
<dbReference type="PANTHER" id="PTHR46569:SF1">
    <property type="entry name" value="E3 UBIQUITIN-PROTEIN LIGASE RFWD3-RELATED"/>
    <property type="match status" value="1"/>
</dbReference>
<dbReference type="GeneID" id="112043382"/>
<keyword evidence="1 3" id="KW-0479">Metal-binding</keyword>
<proteinExistence type="predicted"/>
<evidence type="ECO:0000313" key="7">
    <source>
        <dbReference type="RefSeq" id="XP_023934545.1"/>
    </source>
</evidence>
<gene>
    <name evidence="7" type="primary">LOC112043382</name>
</gene>
<protein>
    <submittedName>
        <fullName evidence="7">Uncharacterized protein LOC112043382 isoform X2</fullName>
    </submittedName>
</protein>
<evidence type="ECO:0000256" key="4">
    <source>
        <dbReference type="SAM" id="MobiDB-lite"/>
    </source>
</evidence>
<dbReference type="InterPro" id="IPR052639">
    <property type="entry name" value="TRAIP_ubiq-protein_ligase"/>
</dbReference>
<dbReference type="Gene3D" id="1.20.58.60">
    <property type="match status" value="1"/>
</dbReference>
<dbReference type="GO" id="GO:0008270">
    <property type="term" value="F:zinc ion binding"/>
    <property type="evidence" value="ECO:0007669"/>
    <property type="project" value="UniProtKB-KW"/>
</dbReference>
<dbReference type="GO" id="GO:0016567">
    <property type="term" value="P:protein ubiquitination"/>
    <property type="evidence" value="ECO:0007669"/>
    <property type="project" value="TreeGrafter"/>
</dbReference>
<name>A0A6J1MH57_BICAN</name>
<dbReference type="PROSITE" id="PS50089">
    <property type="entry name" value="ZF_RING_2"/>
    <property type="match status" value="1"/>
</dbReference>
<dbReference type="AlphaFoldDB" id="A0A6J1MH57"/>
<keyword evidence="1 3" id="KW-0863">Zinc-finger</keyword>
<evidence type="ECO:0000256" key="3">
    <source>
        <dbReference type="PROSITE-ProRule" id="PRU00175"/>
    </source>
</evidence>
<accession>A0A6J1MH57</accession>
<evidence type="ECO:0000259" key="5">
    <source>
        <dbReference type="PROSITE" id="PS50089"/>
    </source>
</evidence>
<dbReference type="OrthoDB" id="8062037at2759"/>
<organism evidence="6 7">
    <name type="scientific">Bicyclus anynana</name>
    <name type="common">Squinting bush brown butterfly</name>
    <dbReference type="NCBI Taxonomy" id="110368"/>
    <lineage>
        <taxon>Eukaryota</taxon>
        <taxon>Metazoa</taxon>
        <taxon>Ecdysozoa</taxon>
        <taxon>Arthropoda</taxon>
        <taxon>Hexapoda</taxon>
        <taxon>Insecta</taxon>
        <taxon>Pterygota</taxon>
        <taxon>Neoptera</taxon>
        <taxon>Endopterygota</taxon>
        <taxon>Lepidoptera</taxon>
        <taxon>Glossata</taxon>
        <taxon>Ditrysia</taxon>
        <taxon>Papilionoidea</taxon>
        <taxon>Nymphalidae</taxon>
        <taxon>Satyrinae</taxon>
        <taxon>Satyrini</taxon>
        <taxon>Mycalesina</taxon>
        <taxon>Bicyclus</taxon>
    </lineage>
</organism>
<dbReference type="GO" id="GO:0005634">
    <property type="term" value="C:nucleus"/>
    <property type="evidence" value="ECO:0007669"/>
    <property type="project" value="TreeGrafter"/>
</dbReference>
<dbReference type="InterPro" id="IPR013083">
    <property type="entry name" value="Znf_RING/FYVE/PHD"/>
</dbReference>
<feature type="region of interest" description="Disordered" evidence="4">
    <location>
        <begin position="165"/>
        <end position="199"/>
    </location>
</feature>